<dbReference type="AlphaFoldDB" id="A0A380TTF7"/>
<name>A0A380TTF7_9PAST</name>
<evidence type="ECO:0000313" key="3">
    <source>
        <dbReference type="Proteomes" id="UP000254649"/>
    </source>
</evidence>
<organism evidence="2 3">
    <name type="scientific">[Actinobacillus] rossii</name>
    <dbReference type="NCBI Taxonomy" id="123820"/>
    <lineage>
        <taxon>Bacteria</taxon>
        <taxon>Pseudomonadati</taxon>
        <taxon>Pseudomonadota</taxon>
        <taxon>Gammaproteobacteria</taxon>
        <taxon>Pasteurellales</taxon>
        <taxon>Pasteurellaceae</taxon>
    </lineage>
</organism>
<feature type="signal peptide" evidence="1">
    <location>
        <begin position="1"/>
        <end position="19"/>
    </location>
</feature>
<gene>
    <name evidence="2" type="ORF">NCTC10801_01536</name>
</gene>
<dbReference type="InterPro" id="IPR019613">
    <property type="entry name" value="DUF4198"/>
</dbReference>
<dbReference type="Pfam" id="PF10670">
    <property type="entry name" value="DUF4198"/>
    <property type="match status" value="1"/>
</dbReference>
<accession>A0A380TTF7</accession>
<evidence type="ECO:0000256" key="1">
    <source>
        <dbReference type="SAM" id="SignalP"/>
    </source>
</evidence>
<keyword evidence="1" id="KW-0732">Signal</keyword>
<sequence>MKKTFLFIALISSAFTAQAHRVWMQTDHTHGDEILKADLGYGEFPALETIQEKRLSFFDRGVTLFTQTGKQKLVQKGEHNYHFETEKPVKEGSYIVAAEYKPTFWSKNAEGWKQADMKDTPKATYCELTSMYGKNIVNVGHESAGIDVITKQIGHELEIVPMDNPANINVSDRFKVKVLFRGEPLAGATLTATFDGFDTADNSKTHKVEAQAFSDVTGDDGTVDIIPLRQGFWKAQITHEVPFKDPQQCQKAKHYATLTFNIGKQYH</sequence>
<evidence type="ECO:0000313" key="2">
    <source>
        <dbReference type="EMBL" id="SUT91797.1"/>
    </source>
</evidence>
<reference evidence="2 3" key="1">
    <citation type="submission" date="2018-06" db="EMBL/GenBank/DDBJ databases">
        <authorList>
            <consortium name="Pathogen Informatics"/>
            <person name="Doyle S."/>
        </authorList>
    </citation>
    <scope>NUCLEOTIDE SEQUENCE [LARGE SCALE GENOMIC DNA]</scope>
    <source>
        <strain evidence="2 3">NCTC10801</strain>
    </source>
</reference>
<dbReference type="OrthoDB" id="3034796at2"/>
<feature type="chain" id="PRO_5016871618" evidence="1">
    <location>
        <begin position="20"/>
        <end position="267"/>
    </location>
</feature>
<keyword evidence="2" id="KW-0472">Membrane</keyword>
<keyword evidence="2" id="KW-0812">Transmembrane</keyword>
<proteinExistence type="predicted"/>
<dbReference type="Proteomes" id="UP000254649">
    <property type="component" value="Unassembled WGS sequence"/>
</dbReference>
<dbReference type="EMBL" id="UFRQ01000003">
    <property type="protein sequence ID" value="SUT91797.1"/>
    <property type="molecule type" value="Genomic_DNA"/>
</dbReference>
<keyword evidence="3" id="KW-1185">Reference proteome</keyword>
<protein>
    <submittedName>
        <fullName evidence="2">Nickel uptake substrate-specific transmembrane region</fullName>
    </submittedName>
</protein>